<sequence length="138" mass="15819">MEFKYSLQSQINMEEEIIDDDVFYAELRRQILVLTADDDDYGNNRDVPENKHLRSASGAKQGTGFCCSATVIPGSYFSWLENEGTNAVPPTWLVNLWRTGNGTGVFIPHIVKSRRRHKNRGRNNDKGRIYKPMPNKNE</sequence>
<gene>
    <name evidence="2" type="ORF">TEA_010261</name>
</gene>
<dbReference type="AlphaFoldDB" id="A0A4S4DX88"/>
<accession>A0A4S4DX88</accession>
<feature type="compositionally biased region" description="Basic residues" evidence="1">
    <location>
        <begin position="112"/>
        <end position="121"/>
    </location>
</feature>
<reference evidence="2 3" key="1">
    <citation type="journal article" date="2018" name="Proc. Natl. Acad. Sci. U.S.A.">
        <title>Draft genome sequence of Camellia sinensis var. sinensis provides insights into the evolution of the tea genome and tea quality.</title>
        <authorList>
            <person name="Wei C."/>
            <person name="Yang H."/>
            <person name="Wang S."/>
            <person name="Zhao J."/>
            <person name="Liu C."/>
            <person name="Gao L."/>
            <person name="Xia E."/>
            <person name="Lu Y."/>
            <person name="Tai Y."/>
            <person name="She G."/>
            <person name="Sun J."/>
            <person name="Cao H."/>
            <person name="Tong W."/>
            <person name="Gao Q."/>
            <person name="Li Y."/>
            <person name="Deng W."/>
            <person name="Jiang X."/>
            <person name="Wang W."/>
            <person name="Chen Q."/>
            <person name="Zhang S."/>
            <person name="Li H."/>
            <person name="Wu J."/>
            <person name="Wang P."/>
            <person name="Li P."/>
            <person name="Shi C."/>
            <person name="Zheng F."/>
            <person name="Jian J."/>
            <person name="Huang B."/>
            <person name="Shan D."/>
            <person name="Shi M."/>
            <person name="Fang C."/>
            <person name="Yue Y."/>
            <person name="Li F."/>
            <person name="Li D."/>
            <person name="Wei S."/>
            <person name="Han B."/>
            <person name="Jiang C."/>
            <person name="Yin Y."/>
            <person name="Xia T."/>
            <person name="Zhang Z."/>
            <person name="Bennetzen J.L."/>
            <person name="Zhao S."/>
            <person name="Wan X."/>
        </authorList>
    </citation>
    <scope>NUCLEOTIDE SEQUENCE [LARGE SCALE GENOMIC DNA]</scope>
    <source>
        <strain evidence="3">cv. Shuchazao</strain>
        <tissue evidence="2">Leaf</tissue>
    </source>
</reference>
<feature type="region of interest" description="Disordered" evidence="1">
    <location>
        <begin position="112"/>
        <end position="138"/>
    </location>
</feature>
<dbReference type="PANTHER" id="PTHR34956">
    <property type="entry name" value="OS05G0397300 PROTEIN"/>
    <property type="match status" value="1"/>
</dbReference>
<evidence type="ECO:0000256" key="1">
    <source>
        <dbReference type="SAM" id="MobiDB-lite"/>
    </source>
</evidence>
<dbReference type="PANTHER" id="PTHR34956:SF1">
    <property type="entry name" value="DUF4005 DOMAIN-CONTAINING PROTEIN"/>
    <property type="match status" value="1"/>
</dbReference>
<proteinExistence type="predicted"/>
<evidence type="ECO:0000313" key="3">
    <source>
        <dbReference type="Proteomes" id="UP000306102"/>
    </source>
</evidence>
<keyword evidence="3" id="KW-1185">Reference proteome</keyword>
<name>A0A4S4DX88_CAMSN</name>
<dbReference type="Proteomes" id="UP000306102">
    <property type="component" value="Unassembled WGS sequence"/>
</dbReference>
<evidence type="ECO:0000313" key="2">
    <source>
        <dbReference type="EMBL" id="THG07475.1"/>
    </source>
</evidence>
<comment type="caution">
    <text evidence="2">The sequence shown here is derived from an EMBL/GenBank/DDBJ whole genome shotgun (WGS) entry which is preliminary data.</text>
</comment>
<dbReference type="EMBL" id="SDRB02009960">
    <property type="protein sequence ID" value="THG07475.1"/>
    <property type="molecule type" value="Genomic_DNA"/>
</dbReference>
<organism evidence="2 3">
    <name type="scientific">Camellia sinensis var. sinensis</name>
    <name type="common">China tea</name>
    <dbReference type="NCBI Taxonomy" id="542762"/>
    <lineage>
        <taxon>Eukaryota</taxon>
        <taxon>Viridiplantae</taxon>
        <taxon>Streptophyta</taxon>
        <taxon>Embryophyta</taxon>
        <taxon>Tracheophyta</taxon>
        <taxon>Spermatophyta</taxon>
        <taxon>Magnoliopsida</taxon>
        <taxon>eudicotyledons</taxon>
        <taxon>Gunneridae</taxon>
        <taxon>Pentapetalae</taxon>
        <taxon>asterids</taxon>
        <taxon>Ericales</taxon>
        <taxon>Theaceae</taxon>
        <taxon>Camellia</taxon>
    </lineage>
</organism>
<protein>
    <submittedName>
        <fullName evidence="2">Uncharacterized protein</fullName>
    </submittedName>
</protein>